<dbReference type="AlphaFoldDB" id="A0A516GD45"/>
<feature type="domain" description="AMP-binding enzyme C-terminal" evidence="2">
    <location>
        <begin position="421"/>
        <end position="497"/>
    </location>
</feature>
<evidence type="ECO:0000259" key="1">
    <source>
        <dbReference type="Pfam" id="PF00501"/>
    </source>
</evidence>
<dbReference type="InterPro" id="IPR045851">
    <property type="entry name" value="AMP-bd_C_sf"/>
</dbReference>
<sequence>MNVSAWLARNARQRPEDPAIAEGERVHATWRDWAGRSAALAGGLRGQLGLATGDRVAIVMRNRPEYLEAQFAIWQAGLVAVPVNARLHPEEIAYVLGHSGTAVVVTDTEHAEDVTSLVGTVPSLRTVVVAPGKDWDRLLAAPDGPRIDRRPEDPAWLFYTSGTTGQPKGATLTFRNLLMASLSYFADIDPISSRDSILQAAPLSHGSGLYGLPHIARGATSVLPVSGGVDGAEIAALLGRWSGMSLFAAPTMVRRLATDPDLVSADLSNLRTIIYGGGPMYLADLQHALGVFGPKFSQIYGQGETPMTITGLSKADHADVTHPRHEQRLQSVGTPRTDVEVRVVDEQDHDLPAGEIGEVLVRGDVVMPGYWEAPEATAEALRGGWLHTGDVGAFDEDGYLTLHDRSKDLVISGGMNIYPREVEEALLHHPAVEAVAVTGRPDPQWGESLVAFIVPAAGAEPPTPAELDAACLERIARYKRPKDYRFLTSLPTNNYGKVVKRELRDQLRAEAEPPQDHTSSTHGP</sequence>
<dbReference type="InterPro" id="IPR020845">
    <property type="entry name" value="AMP-binding_CS"/>
</dbReference>
<dbReference type="RefSeq" id="WP_143783967.1">
    <property type="nucleotide sequence ID" value="NZ_CP041616.1"/>
</dbReference>
<reference evidence="3 4" key="1">
    <citation type="submission" date="2019-07" db="EMBL/GenBank/DDBJ databases">
        <title>complete genome sequencing of Ornithinimicrobium sp. H23M54.</title>
        <authorList>
            <person name="Bae J.-W."/>
            <person name="Lee S.-Y."/>
        </authorList>
    </citation>
    <scope>NUCLEOTIDE SEQUENCE [LARGE SCALE GENOMIC DNA]</scope>
    <source>
        <strain evidence="3 4">H23M54</strain>
    </source>
</reference>
<evidence type="ECO:0000313" key="3">
    <source>
        <dbReference type="EMBL" id="QDO89280.1"/>
    </source>
</evidence>
<dbReference type="Gene3D" id="3.30.300.30">
    <property type="match status" value="1"/>
</dbReference>
<dbReference type="InterPro" id="IPR042099">
    <property type="entry name" value="ANL_N_sf"/>
</dbReference>
<dbReference type="Pfam" id="PF13193">
    <property type="entry name" value="AMP-binding_C"/>
    <property type="match status" value="1"/>
</dbReference>
<dbReference type="GO" id="GO:0016877">
    <property type="term" value="F:ligase activity, forming carbon-sulfur bonds"/>
    <property type="evidence" value="ECO:0007669"/>
    <property type="project" value="UniProtKB-ARBA"/>
</dbReference>
<dbReference type="Gene3D" id="3.40.50.12780">
    <property type="entry name" value="N-terminal domain of ligase-like"/>
    <property type="match status" value="1"/>
</dbReference>
<dbReference type="InterPro" id="IPR025110">
    <property type="entry name" value="AMP-bd_C"/>
</dbReference>
<accession>A0A516GD45</accession>
<dbReference type="Pfam" id="PF00501">
    <property type="entry name" value="AMP-binding"/>
    <property type="match status" value="1"/>
</dbReference>
<organism evidence="3 4">
    <name type="scientific">Ornithinimicrobium ciconiae</name>
    <dbReference type="NCBI Taxonomy" id="2594265"/>
    <lineage>
        <taxon>Bacteria</taxon>
        <taxon>Bacillati</taxon>
        <taxon>Actinomycetota</taxon>
        <taxon>Actinomycetes</taxon>
        <taxon>Micrococcales</taxon>
        <taxon>Ornithinimicrobiaceae</taxon>
        <taxon>Ornithinimicrobium</taxon>
    </lineage>
</organism>
<proteinExistence type="predicted"/>
<gene>
    <name evidence="3" type="ORF">FNH13_13860</name>
</gene>
<dbReference type="InterPro" id="IPR000873">
    <property type="entry name" value="AMP-dep_synth/lig_dom"/>
</dbReference>
<dbReference type="SUPFAM" id="SSF56801">
    <property type="entry name" value="Acetyl-CoA synthetase-like"/>
    <property type="match status" value="1"/>
</dbReference>
<name>A0A516GD45_9MICO</name>
<dbReference type="Proteomes" id="UP000315395">
    <property type="component" value="Chromosome"/>
</dbReference>
<keyword evidence="3" id="KW-0436">Ligase</keyword>
<dbReference type="PROSITE" id="PS00455">
    <property type="entry name" value="AMP_BINDING"/>
    <property type="match status" value="1"/>
</dbReference>
<dbReference type="EMBL" id="CP041616">
    <property type="protein sequence ID" value="QDO89280.1"/>
    <property type="molecule type" value="Genomic_DNA"/>
</dbReference>
<dbReference type="OrthoDB" id="9803968at2"/>
<protein>
    <submittedName>
        <fullName evidence="3">Long-chain fatty acid--CoA ligase</fullName>
    </submittedName>
</protein>
<dbReference type="KEGG" id="orz:FNH13_13860"/>
<evidence type="ECO:0000259" key="2">
    <source>
        <dbReference type="Pfam" id="PF13193"/>
    </source>
</evidence>
<dbReference type="PANTHER" id="PTHR43767">
    <property type="entry name" value="LONG-CHAIN-FATTY-ACID--COA LIGASE"/>
    <property type="match status" value="1"/>
</dbReference>
<keyword evidence="4" id="KW-1185">Reference proteome</keyword>
<feature type="domain" description="AMP-dependent synthetase/ligase" evidence="1">
    <location>
        <begin position="8"/>
        <end position="371"/>
    </location>
</feature>
<evidence type="ECO:0000313" key="4">
    <source>
        <dbReference type="Proteomes" id="UP000315395"/>
    </source>
</evidence>
<dbReference type="InterPro" id="IPR050237">
    <property type="entry name" value="ATP-dep_AMP-bd_enzyme"/>
</dbReference>
<dbReference type="PANTHER" id="PTHR43767:SF7">
    <property type="entry name" value="MEDIUM_LONG-CHAIN-FATTY-ACID--COA LIGASE FADD8"/>
    <property type="match status" value="1"/>
</dbReference>